<evidence type="ECO:0000256" key="2">
    <source>
        <dbReference type="SAM" id="MobiDB-lite"/>
    </source>
</evidence>
<feature type="region of interest" description="Disordered" evidence="2">
    <location>
        <begin position="73"/>
        <end position="108"/>
    </location>
</feature>
<dbReference type="RefSeq" id="WP_219938459.1">
    <property type="nucleotide sequence ID" value="NZ_JAGFNY010000093.1"/>
</dbReference>
<feature type="coiled-coil region" evidence="1">
    <location>
        <begin position="38"/>
        <end position="65"/>
    </location>
</feature>
<name>A0ABS7DJ79_9GAMM</name>
<evidence type="ECO:0000256" key="1">
    <source>
        <dbReference type="SAM" id="Coils"/>
    </source>
</evidence>
<evidence type="ECO:0000313" key="4">
    <source>
        <dbReference type="Proteomes" id="UP000731465"/>
    </source>
</evidence>
<comment type="caution">
    <text evidence="3">The sequence shown here is derived from an EMBL/GenBank/DDBJ whole genome shotgun (WGS) entry which is preliminary data.</text>
</comment>
<feature type="compositionally biased region" description="Basic and acidic residues" evidence="2">
    <location>
        <begin position="85"/>
        <end position="108"/>
    </location>
</feature>
<protein>
    <submittedName>
        <fullName evidence="3">Uncharacterized protein</fullName>
    </submittedName>
</protein>
<organism evidence="3 4">
    <name type="scientific">Succinivibrio faecicola</name>
    <dbReference type="NCBI Taxonomy" id="2820300"/>
    <lineage>
        <taxon>Bacteria</taxon>
        <taxon>Pseudomonadati</taxon>
        <taxon>Pseudomonadota</taxon>
        <taxon>Gammaproteobacteria</taxon>
        <taxon>Aeromonadales</taxon>
        <taxon>Succinivibrionaceae</taxon>
        <taxon>Succinivibrio</taxon>
    </lineage>
</organism>
<evidence type="ECO:0000313" key="3">
    <source>
        <dbReference type="EMBL" id="MBW7571169.1"/>
    </source>
</evidence>
<keyword evidence="1" id="KW-0175">Coiled coil</keyword>
<reference evidence="3 4" key="1">
    <citation type="submission" date="2021-03" db="EMBL/GenBank/DDBJ databases">
        <title>Succinivibrio sp. nov. isolated from feces of cow.</title>
        <authorList>
            <person name="Choi J.-Y."/>
        </authorList>
    </citation>
    <scope>NUCLEOTIDE SEQUENCE [LARGE SCALE GENOMIC DNA]</scope>
    <source>
        <strain evidence="3 4">AGMB01872</strain>
    </source>
</reference>
<dbReference type="Proteomes" id="UP000731465">
    <property type="component" value="Unassembled WGS sequence"/>
</dbReference>
<feature type="non-terminal residue" evidence="3">
    <location>
        <position position="163"/>
    </location>
</feature>
<dbReference type="EMBL" id="JAGFNY010000093">
    <property type="protein sequence ID" value="MBW7571169.1"/>
    <property type="molecule type" value="Genomic_DNA"/>
</dbReference>
<accession>A0ABS7DJ79</accession>
<keyword evidence="4" id="KW-1185">Reference proteome</keyword>
<proteinExistence type="predicted"/>
<feature type="compositionally biased region" description="Polar residues" evidence="2">
    <location>
        <begin position="74"/>
        <end position="83"/>
    </location>
</feature>
<gene>
    <name evidence="3" type="ORF">J5V48_09750</name>
</gene>
<sequence length="163" mass="18171">MDSNTLNSRFKEVSEQIQKAVADDPALSAMFGVLMVLFESQSSEIKQLTKRIAELTLTIEKLSAKLGNKAITVRKTTNENINGKGSERKKGIDSSSKEKKQKVKKEVPVNDDVSVTDKEVCIDIDGKELSLEDARKKVGTVFTGKDGRRYKYVRINDSSEKID</sequence>